<dbReference type="Proteomes" id="UP000757232">
    <property type="component" value="Unassembled WGS sequence"/>
</dbReference>
<evidence type="ECO:0000313" key="4">
    <source>
        <dbReference type="EMBL" id="OCB92239.1"/>
    </source>
</evidence>
<dbReference type="GO" id="GO:0004674">
    <property type="term" value="F:protein serine/threonine kinase activity"/>
    <property type="evidence" value="ECO:0007669"/>
    <property type="project" value="TreeGrafter"/>
</dbReference>
<keyword evidence="5" id="KW-1185">Reference proteome</keyword>
<dbReference type="SMART" id="SM00220">
    <property type="entry name" value="S_TKc"/>
    <property type="match status" value="1"/>
</dbReference>
<dbReference type="GO" id="GO:0005524">
    <property type="term" value="F:ATP binding"/>
    <property type="evidence" value="ECO:0007669"/>
    <property type="project" value="UniProtKB-KW"/>
</dbReference>
<accession>A0A9Q5NFE3</accession>
<reference evidence="4" key="1">
    <citation type="submission" date="2016-06" db="EMBL/GenBank/DDBJ databases">
        <title>Draft Genome sequence of the fungus Inonotus baumii.</title>
        <authorList>
            <person name="Zhu H."/>
            <person name="Lin W."/>
        </authorList>
    </citation>
    <scope>NUCLEOTIDE SEQUENCE</scope>
    <source>
        <strain evidence="4">821</strain>
    </source>
</reference>
<dbReference type="GO" id="GO:0005737">
    <property type="term" value="C:cytoplasm"/>
    <property type="evidence" value="ECO:0007669"/>
    <property type="project" value="TreeGrafter"/>
</dbReference>
<comment type="caution">
    <text evidence="4">The sequence shown here is derived from an EMBL/GenBank/DDBJ whole genome shotgun (WGS) entry which is preliminary data.</text>
</comment>
<dbReference type="Pfam" id="PF00069">
    <property type="entry name" value="Pkinase"/>
    <property type="match status" value="1"/>
</dbReference>
<evidence type="ECO:0000256" key="2">
    <source>
        <dbReference type="ARBA" id="ARBA00022840"/>
    </source>
</evidence>
<dbReference type="InterPro" id="IPR000719">
    <property type="entry name" value="Prot_kinase_dom"/>
</dbReference>
<feature type="domain" description="Protein kinase" evidence="3">
    <location>
        <begin position="60"/>
        <end position="344"/>
    </location>
</feature>
<dbReference type="PANTHER" id="PTHR24346">
    <property type="entry name" value="MAP/MICROTUBULE AFFINITY-REGULATING KINASE"/>
    <property type="match status" value="1"/>
</dbReference>
<dbReference type="SUPFAM" id="SSF56112">
    <property type="entry name" value="Protein kinase-like (PK-like)"/>
    <property type="match status" value="1"/>
</dbReference>
<proteinExistence type="predicted"/>
<dbReference type="GO" id="GO:0035556">
    <property type="term" value="P:intracellular signal transduction"/>
    <property type="evidence" value="ECO:0007669"/>
    <property type="project" value="TreeGrafter"/>
</dbReference>
<dbReference type="Gene3D" id="1.10.510.10">
    <property type="entry name" value="Transferase(Phosphotransferase) domain 1"/>
    <property type="match status" value="1"/>
</dbReference>
<keyword evidence="2" id="KW-0067">ATP-binding</keyword>
<sequence>MEQTASSSSPKDNLANASPLTNEELVWRSKYGMLESHGYHLRQRYKPDWTPSWLKSKRPAPLHEDYPAHWNSEAIDAVRIKDGRRVFLKRVADDSSELRIHRFLSEDGRLNDPWNHTIPLLDEFADDGDPTTIYMVMPLLRPYDLPEFFAVEEVVDFMRQVLEGIVFMHKSNVAHRDCSDLNIMMDADGIFPRGFHPRSTAFDSTGYRLVHPKHRRDSVPPVRYYFIDFGISSMFKPEDKEKKVLGLEGQDHDVPELSLVEPYDPFLADVYILGHLFEAAFIDRYDNLAFLRSLVEDMMQSAPLLRSNAERALNDFNNLISRQSPRSLRWRLKKKTYGQAERFFADVDSISHEGVFLARRAITSSTSNVVRFLQKHLRLDRKG</sequence>
<evidence type="ECO:0000313" key="5">
    <source>
        <dbReference type="Proteomes" id="UP000757232"/>
    </source>
</evidence>
<organism evidence="4 5">
    <name type="scientific">Sanghuangporus baumii</name>
    <name type="common">Phellinus baumii</name>
    <dbReference type="NCBI Taxonomy" id="108892"/>
    <lineage>
        <taxon>Eukaryota</taxon>
        <taxon>Fungi</taxon>
        <taxon>Dikarya</taxon>
        <taxon>Basidiomycota</taxon>
        <taxon>Agaricomycotina</taxon>
        <taxon>Agaricomycetes</taxon>
        <taxon>Hymenochaetales</taxon>
        <taxon>Hymenochaetaceae</taxon>
        <taxon>Sanghuangporus</taxon>
    </lineage>
</organism>
<gene>
    <name evidence="4" type="ORF">A7U60_g346</name>
</gene>
<evidence type="ECO:0000256" key="1">
    <source>
        <dbReference type="ARBA" id="ARBA00022741"/>
    </source>
</evidence>
<dbReference type="InterPro" id="IPR011009">
    <property type="entry name" value="Kinase-like_dom_sf"/>
</dbReference>
<dbReference type="PANTHER" id="PTHR24346:SF30">
    <property type="entry name" value="MATERNAL EMBRYONIC LEUCINE ZIPPER KINASE"/>
    <property type="match status" value="1"/>
</dbReference>
<dbReference type="AlphaFoldDB" id="A0A9Q5NFE3"/>
<evidence type="ECO:0000259" key="3">
    <source>
        <dbReference type="PROSITE" id="PS50011"/>
    </source>
</evidence>
<protein>
    <recommendedName>
        <fullName evidence="3">Protein kinase domain-containing protein</fullName>
    </recommendedName>
</protein>
<keyword evidence="1" id="KW-0547">Nucleotide-binding</keyword>
<dbReference type="OrthoDB" id="5987198at2759"/>
<name>A0A9Q5NFE3_SANBA</name>
<dbReference type="PROSITE" id="PS50011">
    <property type="entry name" value="PROTEIN_KINASE_DOM"/>
    <property type="match status" value="1"/>
</dbReference>
<dbReference type="EMBL" id="LNZH02000010">
    <property type="protein sequence ID" value="OCB92239.1"/>
    <property type="molecule type" value="Genomic_DNA"/>
</dbReference>